<reference evidence="1 2" key="1">
    <citation type="submission" date="2019-06" db="EMBL/GenBank/DDBJ databases">
        <title>Emergence of pandrug resistant Empedobacter falsenii in China.</title>
        <authorList>
            <person name="Dong N."/>
            <person name="Chen S."/>
            <person name="Zhang R."/>
        </authorList>
    </citation>
    <scope>NUCLEOTIDE SEQUENCE [LARGE SCALE GENOMIC DNA]</scope>
    <source>
        <strain evidence="1 2">1681-1</strain>
    </source>
</reference>
<proteinExistence type="predicted"/>
<sequence length="270" mass="31367">MRIFYLFILFAISVNAQIIQGKILSKETNEGLSYISIFADDNNYLTITDSVGNFSFQKTEHTKQIIVDAQGFELRKINLDEIERDNFKIFLIPQIIQLNEVAIVSKFTKKVNTGNSGATIHVDFLPVTDENRIREVAVRLNARNIAKIDKVNIEFTKLPKYERTAFRLTIYDEKDGHPNNIISKQDLMFEINEEDLTNNVYTIHLKDKNIMVNGTFYVAVEIYNELEEAVWLSAGFLGRNGYLRRNYKEWDKMPLKISPYINVELLLKIK</sequence>
<organism evidence="1 2">
    <name type="scientific">Empedobacter falsenii</name>
    <dbReference type="NCBI Taxonomy" id="343874"/>
    <lineage>
        <taxon>Bacteria</taxon>
        <taxon>Pseudomonadati</taxon>
        <taxon>Bacteroidota</taxon>
        <taxon>Flavobacteriia</taxon>
        <taxon>Flavobacteriales</taxon>
        <taxon>Weeksellaceae</taxon>
        <taxon>Empedobacter</taxon>
    </lineage>
</organism>
<dbReference type="KEGG" id="efal:FH779_14595"/>
<dbReference type="AlphaFoldDB" id="A0A7H9DWY9"/>
<dbReference type="EMBL" id="CP040908">
    <property type="protein sequence ID" value="QLL59239.1"/>
    <property type="molecule type" value="Genomic_DNA"/>
</dbReference>
<dbReference type="RefSeq" id="WP_180905215.1">
    <property type="nucleotide sequence ID" value="NZ_CP040908.1"/>
</dbReference>
<dbReference type="GeneID" id="78402711"/>
<dbReference type="SUPFAM" id="SSF49464">
    <property type="entry name" value="Carboxypeptidase regulatory domain-like"/>
    <property type="match status" value="1"/>
</dbReference>
<keyword evidence="1" id="KW-0378">Hydrolase</keyword>
<name>A0A7H9DWY9_9FLAO</name>
<gene>
    <name evidence="1" type="ORF">FH779_14595</name>
</gene>
<dbReference type="Pfam" id="PF13715">
    <property type="entry name" value="CarbopepD_reg_2"/>
    <property type="match status" value="1"/>
</dbReference>
<keyword evidence="2" id="KW-1185">Reference proteome</keyword>
<protein>
    <submittedName>
        <fullName evidence="1">Carboxypeptidase-like regulatory domain-containing protein</fullName>
    </submittedName>
</protein>
<evidence type="ECO:0000313" key="2">
    <source>
        <dbReference type="Proteomes" id="UP000510643"/>
    </source>
</evidence>
<dbReference type="GO" id="GO:0004180">
    <property type="term" value="F:carboxypeptidase activity"/>
    <property type="evidence" value="ECO:0007669"/>
    <property type="project" value="UniProtKB-KW"/>
</dbReference>
<keyword evidence="1" id="KW-0645">Protease</keyword>
<evidence type="ECO:0000313" key="1">
    <source>
        <dbReference type="EMBL" id="QLL59239.1"/>
    </source>
</evidence>
<dbReference type="Proteomes" id="UP000510643">
    <property type="component" value="Chromosome"/>
</dbReference>
<accession>A0A7H9DWY9</accession>
<dbReference type="InterPro" id="IPR008969">
    <property type="entry name" value="CarboxyPept-like_regulatory"/>
</dbReference>
<keyword evidence="1" id="KW-0121">Carboxypeptidase</keyword>